<proteinExistence type="predicted"/>
<accession>E1YBN8</accession>
<name>E1YBN8_9BACT</name>
<dbReference type="EMBL" id="FR695868">
    <property type="protein sequence ID" value="CBX27982.1"/>
    <property type="molecule type" value="Genomic_DNA"/>
</dbReference>
<evidence type="ECO:0000313" key="1">
    <source>
        <dbReference type="EMBL" id="CBX27982.1"/>
    </source>
</evidence>
<reference evidence="1" key="1">
    <citation type="journal article" date="2011" name="Environ. Microbiol.">
        <title>Genomic insights into the metabolic potential of the polycyclic aromatic hydrocarbon degrading sulfate-reducing Deltaproteobacterium N47.</title>
        <authorList>
            <person name="Bergmann F."/>
            <person name="Selesi D."/>
            <person name="Weinmaier T."/>
            <person name="Tischler P."/>
            <person name="Rattei T."/>
            <person name="Meckenstock R.U."/>
        </authorList>
    </citation>
    <scope>NUCLEOTIDE SEQUENCE</scope>
</reference>
<sequence length="37" mass="4252">MAFIPIFKAKSISGVFHPDNFCDIYTTSESIFRIKNL</sequence>
<dbReference type="AlphaFoldDB" id="E1YBN8"/>
<protein>
    <submittedName>
        <fullName evidence="1">Uncharacterized protein</fullName>
    </submittedName>
</protein>
<gene>
    <name evidence="1" type="ORF">N47_G33060</name>
</gene>
<organism evidence="1">
    <name type="scientific">uncultured Desulfobacterium sp</name>
    <dbReference type="NCBI Taxonomy" id="201089"/>
    <lineage>
        <taxon>Bacteria</taxon>
        <taxon>Pseudomonadati</taxon>
        <taxon>Thermodesulfobacteriota</taxon>
        <taxon>Desulfobacteria</taxon>
        <taxon>Desulfobacterales</taxon>
        <taxon>Desulfobacteriaceae</taxon>
        <taxon>Desulfobacterium</taxon>
        <taxon>environmental samples</taxon>
    </lineage>
</organism>